<dbReference type="Proteomes" id="UP001152759">
    <property type="component" value="Chromosome 7"/>
</dbReference>
<keyword evidence="1" id="KW-1133">Transmembrane helix</keyword>
<dbReference type="InterPro" id="IPR013613">
    <property type="entry name" value="Baculo_p74_N"/>
</dbReference>
<dbReference type="InterPro" id="IPR007663">
    <property type="entry name" value="Baculo_p74"/>
</dbReference>
<evidence type="ECO:0000313" key="3">
    <source>
        <dbReference type="EMBL" id="CAH0393270.1"/>
    </source>
</evidence>
<proteinExistence type="predicted"/>
<reference evidence="3" key="1">
    <citation type="submission" date="2021-12" db="EMBL/GenBank/DDBJ databases">
        <authorList>
            <person name="King R."/>
        </authorList>
    </citation>
    <scope>NUCLEOTIDE SEQUENCE</scope>
</reference>
<dbReference type="Pfam" id="PF04583">
    <property type="entry name" value="Baculo_p74"/>
    <property type="match status" value="1"/>
</dbReference>
<organism evidence="3 4">
    <name type="scientific">Bemisia tabaci</name>
    <name type="common">Sweetpotato whitefly</name>
    <name type="synonym">Aleurodes tabaci</name>
    <dbReference type="NCBI Taxonomy" id="7038"/>
    <lineage>
        <taxon>Eukaryota</taxon>
        <taxon>Metazoa</taxon>
        <taxon>Ecdysozoa</taxon>
        <taxon>Arthropoda</taxon>
        <taxon>Hexapoda</taxon>
        <taxon>Insecta</taxon>
        <taxon>Pterygota</taxon>
        <taxon>Neoptera</taxon>
        <taxon>Paraneoptera</taxon>
        <taxon>Hemiptera</taxon>
        <taxon>Sternorrhyncha</taxon>
        <taxon>Aleyrodoidea</taxon>
        <taxon>Aleyrodidae</taxon>
        <taxon>Aleyrodinae</taxon>
        <taxon>Bemisia</taxon>
    </lineage>
</organism>
<name>A0A9P0AKI8_BEMTA</name>
<protein>
    <recommendedName>
        <fullName evidence="2">Baculoviridae p74 N-terminal domain-containing protein</fullName>
    </recommendedName>
</protein>
<feature type="transmembrane region" description="Helical" evidence="1">
    <location>
        <begin position="701"/>
        <end position="719"/>
    </location>
</feature>
<keyword evidence="4" id="KW-1185">Reference proteome</keyword>
<keyword evidence="1" id="KW-0812">Transmembrane</keyword>
<evidence type="ECO:0000313" key="4">
    <source>
        <dbReference type="Proteomes" id="UP001152759"/>
    </source>
</evidence>
<feature type="transmembrane region" description="Helical" evidence="1">
    <location>
        <begin position="520"/>
        <end position="545"/>
    </location>
</feature>
<accession>A0A9P0AKI8</accession>
<dbReference type="GO" id="GO:0019058">
    <property type="term" value="P:viral life cycle"/>
    <property type="evidence" value="ECO:0007669"/>
    <property type="project" value="InterPro"/>
</dbReference>
<gene>
    <name evidence="3" type="ORF">BEMITA_LOCUS11692</name>
</gene>
<dbReference type="Pfam" id="PF08404">
    <property type="entry name" value="Baculo_p74_N"/>
    <property type="match status" value="1"/>
</dbReference>
<dbReference type="AlphaFoldDB" id="A0A9P0AKI8"/>
<evidence type="ECO:0000259" key="2">
    <source>
        <dbReference type="Pfam" id="PF08404"/>
    </source>
</evidence>
<keyword evidence="1" id="KW-0472">Membrane</keyword>
<feature type="transmembrane region" description="Helical" evidence="1">
    <location>
        <begin position="675"/>
        <end position="695"/>
    </location>
</feature>
<feature type="domain" description="Baculoviridae p74 N-terminal" evidence="2">
    <location>
        <begin position="120"/>
        <end position="357"/>
    </location>
</feature>
<sequence length="739" mass="83943">MILMKVAGIIGSEVSRYYDVEAGGYCTDRFEGLILSLKSALSAADYGLTLYKMLSDMEEEIGLSICTNKFFDFVALQLILNPKVTNAPGRAWYLTYERFPDLEYHYSLFATSQDAKYYSDLDDAGKFTDYNYKVRLLRAMDKKAPHLVRHLTFEVRNARDEDYRIPAAIAQKCKVIDISISEKLCAKLSCNPAKEDRMCTVDDPASYYYVGDSAYDIQCQPSCFHTAPNSMYNESGATASTMNLLNYHNGKCVILPMATVTYLEKTRYRSDVLYEKRVNDMPTGFSRVKSNSPNGSGIRYTINEAYCKYYDLEFDSNGSCEMSHSDKILDTIIGMNLINTTKSAVRHIIQGEKPFPPPENLIALPRAIPHDLTVEGWREDFDKNFIFPSLITYDEYAPRISKKLRRRRNTETMSDKINEIVEKIDHGTKLILKEMFTSDRFWIDLGKDVALDGVLASTKDISKWLGEKISKTYAKLAMQKTTNGFGEHVINAGLRSSLRATIRDVSMRAALKIVMASAKFVALSVSVFGIFLIISTALNLLFTFWDPFGYQNMLEPSIPQDMFVAGEKALLKAAKQKNVDFGFQNLVTILLSDDEVMSIRNETFFERLIYLNALEVNSEGTRIDKGEIVHVSGEYREVELNTAINKITAKQHNLDHIDLKLYNDRFILRVRLNKYLATMSMLTAIISVALVFAGFNFLGFLLLLFFIILLVIASLSILVDDQLIDALQEYRSMHKLNED</sequence>
<dbReference type="EMBL" id="OU963868">
    <property type="protein sequence ID" value="CAH0393270.1"/>
    <property type="molecule type" value="Genomic_DNA"/>
</dbReference>
<evidence type="ECO:0000256" key="1">
    <source>
        <dbReference type="SAM" id="Phobius"/>
    </source>
</evidence>